<dbReference type="EMBL" id="JBAWTH010000011">
    <property type="protein sequence ID" value="KAL2289921.1"/>
    <property type="molecule type" value="Genomic_DNA"/>
</dbReference>
<evidence type="ECO:0000313" key="6">
    <source>
        <dbReference type="Proteomes" id="UP001600888"/>
    </source>
</evidence>
<keyword evidence="6" id="KW-1185">Reference proteome</keyword>
<evidence type="ECO:0000256" key="1">
    <source>
        <dbReference type="ARBA" id="ARBA00010617"/>
    </source>
</evidence>
<sequence length="196" mass="22917">MYMQAFTAVFVRPWSAPRYKTIPGPRGWPIVGSPCHLDKYPQRRLRKWHKQYGEIYAVKLFAFKWVFLNSPEAVEAILDKQSASTSDRVPFPVSTQAICKGLRLALMPYGPLWRRLRSQVHQVLTPRMSISFRPIQEFESKQALYDILTNNHDGELFREHIRRYVSSVMMTFIHGQRVPVPPAGLRRNTRSIRNHP</sequence>
<dbReference type="SUPFAM" id="SSF48264">
    <property type="entry name" value="Cytochrome P450"/>
    <property type="match status" value="1"/>
</dbReference>
<dbReference type="InterPro" id="IPR001128">
    <property type="entry name" value="Cyt_P450"/>
</dbReference>
<dbReference type="InterPro" id="IPR036396">
    <property type="entry name" value="Cyt_P450_sf"/>
</dbReference>
<gene>
    <name evidence="5" type="ORF">FJTKL_01200</name>
</gene>
<dbReference type="PANTHER" id="PTHR46300">
    <property type="entry name" value="P450, PUTATIVE (EUROFUNG)-RELATED-RELATED"/>
    <property type="match status" value="1"/>
</dbReference>
<proteinExistence type="inferred from homology"/>
<comment type="similarity">
    <text evidence="1">Belongs to the cytochrome P450 family.</text>
</comment>
<name>A0ABR4F5F9_9PEZI</name>
<protein>
    <recommendedName>
        <fullName evidence="7">Cytochrome P450</fullName>
    </recommendedName>
</protein>
<keyword evidence="2" id="KW-0479">Metal-binding</keyword>
<dbReference type="Proteomes" id="UP001600888">
    <property type="component" value="Unassembled WGS sequence"/>
</dbReference>
<keyword evidence="3" id="KW-0560">Oxidoreductase</keyword>
<evidence type="ECO:0000256" key="3">
    <source>
        <dbReference type="ARBA" id="ARBA00023002"/>
    </source>
</evidence>
<evidence type="ECO:0008006" key="7">
    <source>
        <dbReference type="Google" id="ProtNLM"/>
    </source>
</evidence>
<organism evidence="5 6">
    <name type="scientific">Diaporthe vaccinii</name>
    <dbReference type="NCBI Taxonomy" id="105482"/>
    <lineage>
        <taxon>Eukaryota</taxon>
        <taxon>Fungi</taxon>
        <taxon>Dikarya</taxon>
        <taxon>Ascomycota</taxon>
        <taxon>Pezizomycotina</taxon>
        <taxon>Sordariomycetes</taxon>
        <taxon>Sordariomycetidae</taxon>
        <taxon>Diaporthales</taxon>
        <taxon>Diaporthaceae</taxon>
        <taxon>Diaporthe</taxon>
        <taxon>Diaporthe eres species complex</taxon>
    </lineage>
</organism>
<comment type="caution">
    <text evidence="5">The sequence shown here is derived from an EMBL/GenBank/DDBJ whole genome shotgun (WGS) entry which is preliminary data.</text>
</comment>
<evidence type="ECO:0000256" key="4">
    <source>
        <dbReference type="ARBA" id="ARBA00023004"/>
    </source>
</evidence>
<evidence type="ECO:0000256" key="2">
    <source>
        <dbReference type="ARBA" id="ARBA00022723"/>
    </source>
</evidence>
<dbReference type="InterPro" id="IPR050364">
    <property type="entry name" value="Cytochrome_P450_fung"/>
</dbReference>
<accession>A0ABR4F5F9</accession>
<dbReference type="Pfam" id="PF00067">
    <property type="entry name" value="p450"/>
    <property type="match status" value="1"/>
</dbReference>
<evidence type="ECO:0000313" key="5">
    <source>
        <dbReference type="EMBL" id="KAL2289921.1"/>
    </source>
</evidence>
<dbReference type="Gene3D" id="1.10.630.10">
    <property type="entry name" value="Cytochrome P450"/>
    <property type="match status" value="1"/>
</dbReference>
<dbReference type="PANTHER" id="PTHR46300:SF11">
    <property type="entry name" value="OXIDOREDUCTASE, PUTATIVE-RELATED"/>
    <property type="match status" value="1"/>
</dbReference>
<reference evidence="5 6" key="1">
    <citation type="submission" date="2024-03" db="EMBL/GenBank/DDBJ databases">
        <title>A high-quality draft genome sequence of Diaporthe vaccinii, a causative agent of upright dieback and viscid rot disease in cranberry plants.</title>
        <authorList>
            <person name="Sarrasin M."/>
            <person name="Lang B.F."/>
            <person name="Burger G."/>
        </authorList>
    </citation>
    <scope>NUCLEOTIDE SEQUENCE [LARGE SCALE GENOMIC DNA]</scope>
    <source>
        <strain evidence="5 6">IS7</strain>
    </source>
</reference>
<keyword evidence="4" id="KW-0408">Iron</keyword>